<keyword evidence="3" id="KW-0677">Repeat</keyword>
<gene>
    <name evidence="13" type="ORF">JXQ802_LOCUS16107</name>
    <name evidence="12" type="ORF">PYM288_LOCUS6116</name>
</gene>
<evidence type="ECO:0000313" key="14">
    <source>
        <dbReference type="Proteomes" id="UP000663854"/>
    </source>
</evidence>
<dbReference type="Proteomes" id="UP000663854">
    <property type="component" value="Unassembled WGS sequence"/>
</dbReference>
<keyword evidence="15" id="KW-1185">Reference proteome</keyword>
<feature type="compositionally biased region" description="Polar residues" evidence="10">
    <location>
        <begin position="238"/>
        <end position="249"/>
    </location>
</feature>
<accession>A0A813V2Z0</accession>
<sequence length="565" mass="64903">MHSSKQNLCINDQLDFDKQDNHPDIDSPIRSYAIIETNPNELDHIIDLLRQFFPQTRIIEFSNQNHLINTTIPQREISFESNCNSPFSILSKSSFDSDINNDQISSNINSQTFKGKVKDYLQRRYLEQIREQESPKGIFTKSRNDNINSFDSSLFSTVDKPSITLKSHSLDSSSISTQQFMSNNLIQTKSPSHSQSKRGFLQRSTNIDMDDTSNINNKLAFSIDQPDDDFDNDDNDKSSSFQHSYSEQQTNDKNNHWFIPCYRADEQEQNKRQSSFPSRTSLPETPYLTSSDPGPFHSSWFNISTSPSKFQLPQCQEQFVTNSEGSIAQLSTLTNTLCDEPNVFTSVSPRCKIEKHDVITSTDSSLVLSCQICGQEFDSRQLYLTHNCTHLENSCQDNKSDILDFDPNYDSSNNLRDFTCKVCSKHFARSDMLNRHLRLHSGKRPYRCMICNVYFSRSDHLSTHFRTHTGEKPYTCPHCSYTACRRDMITRHLKIHTKSRTDRKHATLTNTSTLSKSVWKDLLISITAIRNNRHLINYPCNLSNIINSSLNTVELNAPSTGWGYL</sequence>
<keyword evidence="7" id="KW-0804">Transcription</keyword>
<evidence type="ECO:0000256" key="9">
    <source>
        <dbReference type="PROSITE-ProRule" id="PRU00042"/>
    </source>
</evidence>
<dbReference type="SUPFAM" id="SSF57667">
    <property type="entry name" value="beta-beta-alpha zinc fingers"/>
    <property type="match status" value="2"/>
</dbReference>
<dbReference type="FunFam" id="3.30.160.60:FF:001498">
    <property type="entry name" value="Zinc finger protein 404"/>
    <property type="match status" value="1"/>
</dbReference>
<evidence type="ECO:0000256" key="8">
    <source>
        <dbReference type="ARBA" id="ARBA00023242"/>
    </source>
</evidence>
<dbReference type="GO" id="GO:0005634">
    <property type="term" value="C:nucleus"/>
    <property type="evidence" value="ECO:0007669"/>
    <property type="project" value="UniProtKB-SubCell"/>
</dbReference>
<comment type="caution">
    <text evidence="12">The sequence shown here is derived from an EMBL/GenBank/DDBJ whole genome shotgun (WGS) entry which is preliminary data.</text>
</comment>
<feature type="domain" description="C2H2-type" evidence="11">
    <location>
        <begin position="418"/>
        <end position="445"/>
    </location>
</feature>
<evidence type="ECO:0000313" key="13">
    <source>
        <dbReference type="EMBL" id="CAF1040158.1"/>
    </source>
</evidence>
<feature type="region of interest" description="Disordered" evidence="10">
    <location>
        <begin position="268"/>
        <end position="289"/>
    </location>
</feature>
<dbReference type="GO" id="GO:0000981">
    <property type="term" value="F:DNA-binding transcription factor activity, RNA polymerase II-specific"/>
    <property type="evidence" value="ECO:0007669"/>
    <property type="project" value="TreeGrafter"/>
</dbReference>
<dbReference type="FunFam" id="3.30.160.60:FF:000395">
    <property type="entry name" value="zinc finger protein 513"/>
    <property type="match status" value="1"/>
</dbReference>
<proteinExistence type="predicted"/>
<keyword evidence="6" id="KW-0805">Transcription regulation</keyword>
<keyword evidence="5" id="KW-0862">Zinc</keyword>
<dbReference type="InterPro" id="IPR013087">
    <property type="entry name" value="Znf_C2H2_type"/>
</dbReference>
<protein>
    <recommendedName>
        <fullName evidence="11">C2H2-type domain-containing protein</fullName>
    </recommendedName>
</protein>
<evidence type="ECO:0000256" key="1">
    <source>
        <dbReference type="ARBA" id="ARBA00004123"/>
    </source>
</evidence>
<evidence type="ECO:0000256" key="5">
    <source>
        <dbReference type="ARBA" id="ARBA00022833"/>
    </source>
</evidence>
<evidence type="ECO:0000313" key="12">
    <source>
        <dbReference type="EMBL" id="CAF0831636.1"/>
    </source>
</evidence>
<feature type="domain" description="C2H2-type" evidence="11">
    <location>
        <begin position="474"/>
        <end position="501"/>
    </location>
</feature>
<dbReference type="PROSITE" id="PS00028">
    <property type="entry name" value="ZINC_FINGER_C2H2_1"/>
    <property type="match status" value="3"/>
</dbReference>
<evidence type="ECO:0000256" key="10">
    <source>
        <dbReference type="SAM" id="MobiDB-lite"/>
    </source>
</evidence>
<dbReference type="Pfam" id="PF00096">
    <property type="entry name" value="zf-C2H2"/>
    <property type="match status" value="2"/>
</dbReference>
<evidence type="ECO:0000256" key="7">
    <source>
        <dbReference type="ARBA" id="ARBA00023163"/>
    </source>
</evidence>
<keyword evidence="8" id="KW-0539">Nucleus</keyword>
<name>A0A813V2Z0_9BILA</name>
<evidence type="ECO:0000256" key="6">
    <source>
        <dbReference type="ARBA" id="ARBA00023015"/>
    </source>
</evidence>
<dbReference type="Proteomes" id="UP000663870">
    <property type="component" value="Unassembled WGS sequence"/>
</dbReference>
<keyword evidence="2" id="KW-0479">Metal-binding</keyword>
<dbReference type="AlphaFoldDB" id="A0A813V2Z0"/>
<reference evidence="12" key="1">
    <citation type="submission" date="2021-02" db="EMBL/GenBank/DDBJ databases">
        <authorList>
            <person name="Nowell W R."/>
        </authorList>
    </citation>
    <scope>NUCLEOTIDE SEQUENCE</scope>
</reference>
<feature type="compositionally biased region" description="Acidic residues" evidence="10">
    <location>
        <begin position="225"/>
        <end position="234"/>
    </location>
</feature>
<dbReference type="FunFam" id="3.30.160.60:FF:000065">
    <property type="entry name" value="B-cell CLL/lymphoma 6, member B"/>
    <property type="match status" value="1"/>
</dbReference>
<evidence type="ECO:0000256" key="4">
    <source>
        <dbReference type="ARBA" id="ARBA00022771"/>
    </source>
</evidence>
<evidence type="ECO:0000256" key="2">
    <source>
        <dbReference type="ARBA" id="ARBA00022723"/>
    </source>
</evidence>
<feature type="domain" description="C2H2-type" evidence="11">
    <location>
        <begin position="446"/>
        <end position="473"/>
    </location>
</feature>
<dbReference type="InterPro" id="IPR036236">
    <property type="entry name" value="Znf_C2H2_sf"/>
</dbReference>
<comment type="subcellular location">
    <subcellularLocation>
        <location evidence="1">Nucleus</location>
    </subcellularLocation>
</comment>
<keyword evidence="4 9" id="KW-0863">Zinc-finger</keyword>
<feature type="compositionally biased region" description="Polar residues" evidence="10">
    <location>
        <begin position="272"/>
        <end position="289"/>
    </location>
</feature>
<dbReference type="GO" id="GO:0008270">
    <property type="term" value="F:zinc ion binding"/>
    <property type="evidence" value="ECO:0007669"/>
    <property type="project" value="UniProtKB-KW"/>
</dbReference>
<dbReference type="PROSITE" id="PS50157">
    <property type="entry name" value="ZINC_FINGER_C2H2_2"/>
    <property type="match status" value="3"/>
</dbReference>
<evidence type="ECO:0000256" key="3">
    <source>
        <dbReference type="ARBA" id="ARBA00022737"/>
    </source>
</evidence>
<evidence type="ECO:0000259" key="11">
    <source>
        <dbReference type="PROSITE" id="PS50157"/>
    </source>
</evidence>
<dbReference type="Gene3D" id="3.30.160.60">
    <property type="entry name" value="Classic Zinc Finger"/>
    <property type="match status" value="3"/>
</dbReference>
<dbReference type="PANTHER" id="PTHR24394">
    <property type="entry name" value="ZINC FINGER PROTEIN"/>
    <property type="match status" value="1"/>
</dbReference>
<dbReference type="EMBL" id="CAJNOH010000066">
    <property type="protein sequence ID" value="CAF0831636.1"/>
    <property type="molecule type" value="Genomic_DNA"/>
</dbReference>
<dbReference type="PANTHER" id="PTHR24394:SF44">
    <property type="entry name" value="ZINC FINGER PROTEIN 271-LIKE"/>
    <property type="match status" value="1"/>
</dbReference>
<organism evidence="12 14">
    <name type="scientific">Rotaria sordida</name>
    <dbReference type="NCBI Taxonomy" id="392033"/>
    <lineage>
        <taxon>Eukaryota</taxon>
        <taxon>Metazoa</taxon>
        <taxon>Spiralia</taxon>
        <taxon>Gnathifera</taxon>
        <taxon>Rotifera</taxon>
        <taxon>Eurotatoria</taxon>
        <taxon>Bdelloidea</taxon>
        <taxon>Philodinida</taxon>
        <taxon>Philodinidae</taxon>
        <taxon>Rotaria</taxon>
    </lineage>
</organism>
<dbReference type="SMART" id="SM00355">
    <property type="entry name" value="ZnF_C2H2"/>
    <property type="match status" value="4"/>
</dbReference>
<feature type="region of interest" description="Disordered" evidence="10">
    <location>
        <begin position="222"/>
        <end position="249"/>
    </location>
</feature>
<dbReference type="EMBL" id="CAJNOL010000384">
    <property type="protein sequence ID" value="CAF1040158.1"/>
    <property type="molecule type" value="Genomic_DNA"/>
</dbReference>
<evidence type="ECO:0000313" key="15">
    <source>
        <dbReference type="Proteomes" id="UP000663870"/>
    </source>
</evidence>